<feature type="domain" description="SET" evidence="1">
    <location>
        <begin position="417"/>
        <end position="602"/>
    </location>
</feature>
<dbReference type="InterPro" id="IPR001214">
    <property type="entry name" value="SET_dom"/>
</dbReference>
<organism evidence="2 3">
    <name type="scientific">Rhodotorula graminis (strain WP1)</name>
    <dbReference type="NCBI Taxonomy" id="578459"/>
    <lineage>
        <taxon>Eukaryota</taxon>
        <taxon>Fungi</taxon>
        <taxon>Dikarya</taxon>
        <taxon>Basidiomycota</taxon>
        <taxon>Pucciniomycotina</taxon>
        <taxon>Microbotryomycetes</taxon>
        <taxon>Sporidiobolales</taxon>
        <taxon>Sporidiobolaceae</taxon>
        <taxon>Rhodotorula</taxon>
    </lineage>
</organism>
<dbReference type="InterPro" id="IPR046341">
    <property type="entry name" value="SET_dom_sf"/>
</dbReference>
<proteinExistence type="predicted"/>
<keyword evidence="3" id="KW-1185">Reference proteome</keyword>
<dbReference type="PROSITE" id="PS50280">
    <property type="entry name" value="SET"/>
    <property type="match status" value="1"/>
</dbReference>
<dbReference type="Proteomes" id="UP000053890">
    <property type="component" value="Unassembled WGS sequence"/>
</dbReference>
<dbReference type="OrthoDB" id="5945798at2759"/>
<dbReference type="AlphaFoldDB" id="A0A194SCL1"/>
<dbReference type="SUPFAM" id="SSF82199">
    <property type="entry name" value="SET domain"/>
    <property type="match status" value="1"/>
</dbReference>
<dbReference type="Pfam" id="PF00856">
    <property type="entry name" value="SET"/>
    <property type="match status" value="1"/>
</dbReference>
<evidence type="ECO:0000313" key="2">
    <source>
        <dbReference type="EMBL" id="KPV78185.1"/>
    </source>
</evidence>
<accession>A0A194SCL1</accession>
<dbReference type="SMART" id="SM00317">
    <property type="entry name" value="SET"/>
    <property type="match status" value="1"/>
</dbReference>
<dbReference type="SUPFAM" id="SSF48452">
    <property type="entry name" value="TPR-like"/>
    <property type="match status" value="1"/>
</dbReference>
<protein>
    <recommendedName>
        <fullName evidence="1">SET domain-containing protein</fullName>
    </recommendedName>
</protein>
<sequence length="813" mass="89251">MDNLAAMFTQLSNAMGNPNPDLSYLERVAGEMGGPDVFLGAMAQMAASLQDYTDPLDDPEFANQITTARKVHAAEKARKPRRPPVADRDELVDRIEQQRAMIARERLSGQPWIYLGMDKGSSPAPLGQLQPILLKDMLATKTHKGRYLLCRIISKTALTSSVAFIVEDQEARVETVSIFNLDMCGVPLGDGADPLFGVGDILAIREPTYRTETRDTTKFAIRVDSPTDFHFLSPHDPLVEKAKWATTTPRTALPASFDYKALGNKYFGENLDLYAVKAYSDGILKTQDPAQHVVLLLNRAMARLRVGAFVSACRDTTDALTLLSDGIKGPSRAVEKAMLRRAKALEGARLLTRACEEYRRIGLFDPDSTEAAERGKRRVEGMLKASRTGKYEWMTLAMDGPRDQRTVCGVSVGDYVGPIEVAQIKGRGGGRGIVATRDIKVGELLLVEKAYVIGEEAASKGYNLKTDLLLSKPRVALIAALAAKVQDDPASADLLYALYAGPDYPPLGAATLGGYRDRELDLDDRTPPFADIERIERIATYSGVATREDLNFSASPTAVYLSGSLFNHACVSNATSRFAGDVQMVRARTAIPKGAEVLIAYVPYDAPEAFRQRVLQPHFPKGCPCDNCRRNAPGRAKRAKRHADLLGPSSQWHKARTVLADLESSELSRQDADQVFEKTVDLLERSYPPNHGPIKSALFTALLEQAGTCPGERSLELYDRAFAAVGAEFKRTPSRVEIVAMHACQEANVIQAMVFVAARHNLFGRRADARAWFKAAAELSEMAMGSSYDKFIEEHEDEIKVHGVRGLVESCRP</sequence>
<evidence type="ECO:0000259" key="1">
    <source>
        <dbReference type="PROSITE" id="PS50280"/>
    </source>
</evidence>
<evidence type="ECO:0000313" key="3">
    <source>
        <dbReference type="Proteomes" id="UP000053890"/>
    </source>
</evidence>
<dbReference type="PANTHER" id="PTHR47643">
    <property type="entry name" value="TPR DOMAIN PROTEIN (AFU_ORTHOLOGUE AFUA_5G12710)"/>
    <property type="match status" value="1"/>
</dbReference>
<dbReference type="RefSeq" id="XP_018274234.1">
    <property type="nucleotide sequence ID" value="XM_018415442.1"/>
</dbReference>
<dbReference type="GeneID" id="28975890"/>
<dbReference type="OMA" id="IELCADN"/>
<dbReference type="Gene3D" id="2.170.270.10">
    <property type="entry name" value="SET domain"/>
    <property type="match status" value="1"/>
</dbReference>
<dbReference type="PANTHER" id="PTHR47643:SF2">
    <property type="entry name" value="TPR DOMAIN PROTEIN (AFU_ORTHOLOGUE AFUA_5G12710)"/>
    <property type="match status" value="1"/>
</dbReference>
<reference evidence="2 3" key="1">
    <citation type="journal article" date="2015" name="Front. Microbiol.">
        <title>Genome sequence of the plant growth promoting endophytic yeast Rhodotorula graminis WP1.</title>
        <authorList>
            <person name="Firrincieli A."/>
            <person name="Otillar R."/>
            <person name="Salamov A."/>
            <person name="Schmutz J."/>
            <person name="Khan Z."/>
            <person name="Redman R.S."/>
            <person name="Fleck N.D."/>
            <person name="Lindquist E."/>
            <person name="Grigoriev I.V."/>
            <person name="Doty S.L."/>
        </authorList>
    </citation>
    <scope>NUCLEOTIDE SEQUENCE [LARGE SCALE GENOMIC DNA]</scope>
    <source>
        <strain evidence="2 3">WP1</strain>
    </source>
</reference>
<dbReference type="EMBL" id="KQ474073">
    <property type="protein sequence ID" value="KPV78185.1"/>
    <property type="molecule type" value="Genomic_DNA"/>
</dbReference>
<dbReference type="Gene3D" id="1.25.40.10">
    <property type="entry name" value="Tetratricopeptide repeat domain"/>
    <property type="match status" value="1"/>
</dbReference>
<name>A0A194SCL1_RHOGW</name>
<dbReference type="STRING" id="578459.A0A194SCL1"/>
<dbReference type="InterPro" id="IPR053209">
    <property type="entry name" value="Gramillin-biosynth_MTr"/>
</dbReference>
<gene>
    <name evidence="2" type="ORF">RHOBADRAFT_50685</name>
</gene>
<dbReference type="InterPro" id="IPR011990">
    <property type="entry name" value="TPR-like_helical_dom_sf"/>
</dbReference>